<reference evidence="1 2" key="1">
    <citation type="journal article" date="2024" name="Ann. Entomol. Soc. Am.">
        <title>Genomic analyses of the southern and eastern yellowjacket wasps (Hymenoptera: Vespidae) reveal evolutionary signatures of social life.</title>
        <authorList>
            <person name="Catto M.A."/>
            <person name="Caine P.B."/>
            <person name="Orr S.E."/>
            <person name="Hunt B.G."/>
            <person name="Goodisman M.A.D."/>
        </authorList>
    </citation>
    <scope>NUCLEOTIDE SEQUENCE [LARGE SCALE GENOMIC DNA]</scope>
    <source>
        <strain evidence="1">232</strain>
        <tissue evidence="1">Head and thorax</tissue>
    </source>
</reference>
<protein>
    <submittedName>
        <fullName evidence="1">Uncharacterized protein</fullName>
    </submittedName>
</protein>
<comment type="caution">
    <text evidence="1">The sequence shown here is derived from an EMBL/GenBank/DDBJ whole genome shotgun (WGS) entry which is preliminary data.</text>
</comment>
<sequence>MFIEMIHTVYPPSGKDFPQNLFNETIESRANTLCRFIVCFPKSFALLVVQRYSVGLLENSSSIPLEIANEVVFTKRYHFCKSKYHREALQLYLKDNK</sequence>
<organism evidence="1 2">
    <name type="scientific">Vespula maculifrons</name>
    <name type="common">Eastern yellow jacket</name>
    <name type="synonym">Wasp</name>
    <dbReference type="NCBI Taxonomy" id="7453"/>
    <lineage>
        <taxon>Eukaryota</taxon>
        <taxon>Metazoa</taxon>
        <taxon>Ecdysozoa</taxon>
        <taxon>Arthropoda</taxon>
        <taxon>Hexapoda</taxon>
        <taxon>Insecta</taxon>
        <taxon>Pterygota</taxon>
        <taxon>Neoptera</taxon>
        <taxon>Endopterygota</taxon>
        <taxon>Hymenoptera</taxon>
        <taxon>Apocrita</taxon>
        <taxon>Aculeata</taxon>
        <taxon>Vespoidea</taxon>
        <taxon>Vespidae</taxon>
        <taxon>Vespinae</taxon>
        <taxon>Vespula</taxon>
    </lineage>
</organism>
<dbReference type="EMBL" id="JAYRBN010000076">
    <property type="protein sequence ID" value="KAL2731538.1"/>
    <property type="molecule type" value="Genomic_DNA"/>
</dbReference>
<evidence type="ECO:0000313" key="1">
    <source>
        <dbReference type="EMBL" id="KAL2731538.1"/>
    </source>
</evidence>
<accession>A0ABD2BGG5</accession>
<gene>
    <name evidence="1" type="ORF">V1477_015361</name>
</gene>
<dbReference type="AlphaFoldDB" id="A0ABD2BGG5"/>
<name>A0ABD2BGG5_VESMC</name>
<dbReference type="Proteomes" id="UP001607303">
    <property type="component" value="Unassembled WGS sequence"/>
</dbReference>
<keyword evidence="2" id="KW-1185">Reference proteome</keyword>
<proteinExistence type="predicted"/>
<evidence type="ECO:0000313" key="2">
    <source>
        <dbReference type="Proteomes" id="UP001607303"/>
    </source>
</evidence>